<evidence type="ECO:0000313" key="2">
    <source>
        <dbReference type="EMBL" id="MDP9806963.1"/>
    </source>
</evidence>
<protein>
    <submittedName>
        <fullName evidence="2">RNA-binding protein YlxR (DUF448 family)</fullName>
    </submittedName>
</protein>
<name>A0ABT9NHT8_9ACTO</name>
<feature type="domain" description="YlxR" evidence="1">
    <location>
        <begin position="12"/>
        <end position="80"/>
    </location>
</feature>
<dbReference type="SUPFAM" id="SSF64376">
    <property type="entry name" value="YlxR-like"/>
    <property type="match status" value="1"/>
</dbReference>
<evidence type="ECO:0000313" key="3">
    <source>
        <dbReference type="Proteomes" id="UP001243212"/>
    </source>
</evidence>
<accession>A0ABT9NHT8</accession>
<dbReference type="InterPro" id="IPR007393">
    <property type="entry name" value="YlxR_dom"/>
</dbReference>
<dbReference type="PANTHER" id="PTHR34215">
    <property type="entry name" value="BLL0784 PROTEIN"/>
    <property type="match status" value="1"/>
</dbReference>
<dbReference type="Pfam" id="PF04296">
    <property type="entry name" value="YlxR"/>
    <property type="match status" value="1"/>
</dbReference>
<proteinExistence type="predicted"/>
<dbReference type="Gene3D" id="3.30.1230.10">
    <property type="entry name" value="YlxR-like"/>
    <property type="match status" value="1"/>
</dbReference>
<sequence length="105" mass="11651">MSTSLPRAIKQRTCIGCRGVGHANELLRFTVSNAYVVCDTEKKRGGRGAWVHPTPECLGQALSNRAFNRAFRSAVDARDVHALLDMTKERKLPEKKAGREPMGTR</sequence>
<keyword evidence="3" id="KW-1185">Reference proteome</keyword>
<gene>
    <name evidence="2" type="ORF">J2S70_001545</name>
</gene>
<reference evidence="2 3" key="1">
    <citation type="submission" date="2023-07" db="EMBL/GenBank/DDBJ databases">
        <title>Sequencing the genomes of 1000 actinobacteria strains.</title>
        <authorList>
            <person name="Klenk H.-P."/>
        </authorList>
    </citation>
    <scope>NUCLEOTIDE SEQUENCE [LARGE SCALE GENOMIC DNA]</scope>
    <source>
        <strain evidence="2 3">DSM 17163</strain>
    </source>
</reference>
<dbReference type="EMBL" id="JAUSQX010000001">
    <property type="protein sequence ID" value="MDP9806963.1"/>
    <property type="molecule type" value="Genomic_DNA"/>
</dbReference>
<dbReference type="RefSeq" id="WP_307683145.1">
    <property type="nucleotide sequence ID" value="NZ_JAUSQX010000001.1"/>
</dbReference>
<evidence type="ECO:0000259" key="1">
    <source>
        <dbReference type="Pfam" id="PF04296"/>
    </source>
</evidence>
<comment type="caution">
    <text evidence="2">The sequence shown here is derived from an EMBL/GenBank/DDBJ whole genome shotgun (WGS) entry which is preliminary data.</text>
</comment>
<dbReference type="InterPro" id="IPR037465">
    <property type="entry name" value="YlxR"/>
</dbReference>
<dbReference type="Proteomes" id="UP001243212">
    <property type="component" value="Unassembled WGS sequence"/>
</dbReference>
<organism evidence="2 3">
    <name type="scientific">Trueperella bonasi</name>
    <dbReference type="NCBI Taxonomy" id="312286"/>
    <lineage>
        <taxon>Bacteria</taxon>
        <taxon>Bacillati</taxon>
        <taxon>Actinomycetota</taxon>
        <taxon>Actinomycetes</taxon>
        <taxon>Actinomycetales</taxon>
        <taxon>Actinomycetaceae</taxon>
        <taxon>Trueperella</taxon>
    </lineage>
</organism>
<dbReference type="PANTHER" id="PTHR34215:SF1">
    <property type="entry name" value="YLXR DOMAIN-CONTAINING PROTEIN"/>
    <property type="match status" value="1"/>
</dbReference>
<dbReference type="InterPro" id="IPR035931">
    <property type="entry name" value="YlxR-like_sf"/>
</dbReference>